<sequence length="418" mass="48317">MKDNLSGKKILIIGPVWPESKSSAAGKRMLQLLQCFKDWGMQIYFGSTAKKAEHSDDLSPYGVIEVELWLNDVRSDKALAELQPDVVMYDRFMIEEQFGWRVTEQCPDALTILDTEDLHFLRYARQEMLKKGGTDLEDYLYTERTKRELASILRCDLTLVISDYEYRLLIDKFHIHPNVLLLLPFMENGISEKDVDSWKSFESRKDFVFIGNFIHEPNWQTVLKLKTVIWPVLRKKLPQVNMHIYGGYPAPKVMQLNNEREHFLVHGRAEDALEVISSARVMLAPIPFGAGIKGKFIDAMHVGTPSVSSSVGVESMKGDLEWCGFIADEVEDFVNKAVKLYTDEAVWKEKQQYGIEIMAKNYDRNHYEQLFLDKILALSMDLVNTRRINFMGEVLKHHTAQSSKFFGMWIQEKNKDNS</sequence>
<accession>A0A163ZZF5</accession>
<comment type="caution">
    <text evidence="1">The sequence shown here is derived from an EMBL/GenBank/DDBJ whole genome shotgun (WGS) entry which is preliminary data.</text>
</comment>
<dbReference type="OrthoDB" id="9807209at2"/>
<keyword evidence="1" id="KW-0808">Transferase</keyword>
<proteinExistence type="predicted"/>
<dbReference type="AlphaFoldDB" id="A0A163ZZF5"/>
<dbReference type="SUPFAM" id="SSF53756">
    <property type="entry name" value="UDP-Glycosyltransferase/glycogen phosphorylase"/>
    <property type="match status" value="1"/>
</dbReference>
<evidence type="ECO:0000313" key="1">
    <source>
        <dbReference type="EMBL" id="KZE82730.1"/>
    </source>
</evidence>
<dbReference type="GO" id="GO:0016740">
    <property type="term" value="F:transferase activity"/>
    <property type="evidence" value="ECO:0007669"/>
    <property type="project" value="UniProtKB-KW"/>
</dbReference>
<name>A0A163ZZF5_9FLAO</name>
<dbReference type="Gene3D" id="3.40.50.2000">
    <property type="entry name" value="Glycogen Phosphorylase B"/>
    <property type="match status" value="1"/>
</dbReference>
<evidence type="ECO:0000313" key="2">
    <source>
        <dbReference type="Proteomes" id="UP000076630"/>
    </source>
</evidence>
<dbReference type="EMBL" id="LQNU01000043">
    <property type="protein sequence ID" value="KZE82730.1"/>
    <property type="molecule type" value="Genomic_DNA"/>
</dbReference>
<dbReference type="Pfam" id="PF13692">
    <property type="entry name" value="Glyco_trans_1_4"/>
    <property type="match status" value="1"/>
</dbReference>
<organism evidence="1 2">
    <name type="scientific">Myroides marinus</name>
    <dbReference type="NCBI Taxonomy" id="703342"/>
    <lineage>
        <taxon>Bacteria</taxon>
        <taxon>Pseudomonadati</taxon>
        <taxon>Bacteroidota</taxon>
        <taxon>Flavobacteriia</taxon>
        <taxon>Flavobacteriales</taxon>
        <taxon>Flavobacteriaceae</taxon>
        <taxon>Myroides</taxon>
    </lineage>
</organism>
<dbReference type="RefSeq" id="WP_038988077.1">
    <property type="nucleotide sequence ID" value="NZ_JWJO01000077.1"/>
</dbReference>
<keyword evidence="2" id="KW-1185">Reference proteome</keyword>
<reference evidence="1 2" key="1">
    <citation type="submission" date="2016-01" db="EMBL/GenBank/DDBJ databases">
        <title>Whole genome sequencing of Myroides marinus L41.</title>
        <authorList>
            <person name="Hong K.W."/>
        </authorList>
    </citation>
    <scope>NUCLEOTIDE SEQUENCE [LARGE SCALE GENOMIC DNA]</scope>
    <source>
        <strain evidence="1 2">L41</strain>
    </source>
</reference>
<dbReference type="Proteomes" id="UP000076630">
    <property type="component" value="Unassembled WGS sequence"/>
</dbReference>
<gene>
    <name evidence="1" type="ORF">AV926_06385</name>
</gene>
<protein>
    <submittedName>
        <fullName evidence="1">Glycosyltransferase</fullName>
    </submittedName>
</protein>